<dbReference type="EMBL" id="RKLQ01000001">
    <property type="protein sequence ID" value="MBX0303638.1"/>
    <property type="molecule type" value="Genomic_DNA"/>
</dbReference>
<dbReference type="Proteomes" id="UP000783863">
    <property type="component" value="Unassembled WGS sequence"/>
</dbReference>
<protein>
    <submittedName>
        <fullName evidence="2">Uncharacterized protein</fullName>
    </submittedName>
</protein>
<keyword evidence="1" id="KW-0472">Membrane</keyword>
<proteinExistence type="predicted"/>
<evidence type="ECO:0000256" key="1">
    <source>
        <dbReference type="SAM" id="Phobius"/>
    </source>
</evidence>
<organism evidence="2 3">
    <name type="scientific">Haloarcula salinisoli</name>
    <dbReference type="NCBI Taxonomy" id="2487746"/>
    <lineage>
        <taxon>Archaea</taxon>
        <taxon>Methanobacteriati</taxon>
        <taxon>Methanobacteriota</taxon>
        <taxon>Stenosarchaea group</taxon>
        <taxon>Halobacteria</taxon>
        <taxon>Halobacteriales</taxon>
        <taxon>Haloarculaceae</taxon>
        <taxon>Haloarcula</taxon>
    </lineage>
</organism>
<feature type="transmembrane region" description="Helical" evidence="1">
    <location>
        <begin position="225"/>
        <end position="250"/>
    </location>
</feature>
<feature type="transmembrane region" description="Helical" evidence="1">
    <location>
        <begin position="186"/>
        <end position="205"/>
    </location>
</feature>
<feature type="transmembrane region" description="Helical" evidence="1">
    <location>
        <begin position="156"/>
        <end position="179"/>
    </location>
</feature>
<evidence type="ECO:0000313" key="2">
    <source>
        <dbReference type="EMBL" id="MBX0303638.1"/>
    </source>
</evidence>
<sequence length="259" mass="28432">MQDWGGTSTKRATVDDVESKSYRYMEWALMTPIALLVFVSIPLLLMGGLITLGYITGSDVLIGGIYIGFGTILFFSLFVLPLLAIALLGAGALTTGIAVYSDAKTLETVDIDWQPDPAVFGLGTFFFPPLAFYYLYKRHEHVADWVDTGRWGAVAAGSLVLSTPLIGTGLVIEIATYWFPHALFPIALLLASLGVILLAPFPYAIYRDSTYVRLNSSTWHPNPGLTLSLAFASMFLLPPTYPLFGGWYLYKRREALRAA</sequence>
<keyword evidence="1" id="KW-1133">Transmembrane helix</keyword>
<feature type="transmembrane region" description="Helical" evidence="1">
    <location>
        <begin position="67"/>
        <end position="97"/>
    </location>
</feature>
<evidence type="ECO:0000313" key="3">
    <source>
        <dbReference type="Proteomes" id="UP000783863"/>
    </source>
</evidence>
<name>A0A8J7YLZ3_9EURY</name>
<keyword evidence="1" id="KW-0812">Transmembrane</keyword>
<feature type="transmembrane region" description="Helical" evidence="1">
    <location>
        <begin position="118"/>
        <end position="136"/>
    </location>
</feature>
<dbReference type="RefSeq" id="WP_220587833.1">
    <property type="nucleotide sequence ID" value="NZ_RKLQ01000001.1"/>
</dbReference>
<reference evidence="2" key="1">
    <citation type="submission" date="2021-06" db="EMBL/GenBank/DDBJ databases">
        <title>Halomicroarcula sp. F24A a new haloarchaeum isolated from saline soil.</title>
        <authorList>
            <person name="Duran-Viseras A."/>
            <person name="Sanchez-Porro C."/>
            <person name="Ventosa A."/>
        </authorList>
    </citation>
    <scope>NUCLEOTIDE SEQUENCE</scope>
    <source>
        <strain evidence="2">F24A</strain>
    </source>
</reference>
<keyword evidence="3" id="KW-1185">Reference proteome</keyword>
<gene>
    <name evidence="2" type="ORF">EGD98_08125</name>
</gene>
<comment type="caution">
    <text evidence="2">The sequence shown here is derived from an EMBL/GenBank/DDBJ whole genome shotgun (WGS) entry which is preliminary data.</text>
</comment>
<accession>A0A8J7YLZ3</accession>
<dbReference type="AlphaFoldDB" id="A0A8J7YLZ3"/>
<feature type="transmembrane region" description="Helical" evidence="1">
    <location>
        <begin position="33"/>
        <end position="55"/>
    </location>
</feature>